<accession>A0A1H1BGH5</accession>
<keyword evidence="3" id="KW-1185">Reference proteome</keyword>
<evidence type="ECO:0000256" key="1">
    <source>
        <dbReference type="SAM" id="Phobius"/>
    </source>
</evidence>
<dbReference type="AlphaFoldDB" id="A0A1H1BGH5"/>
<sequence length="171" mass="19626">MKEGKNLEQNKQERPMSLMSRSLITGFVGGLIASSFGVIMYYLSFSEVAPKSYLIRSWITADWTDGWLGNMLSILMVGVLSLLTAFIYYGIFKKIDSLWMGVGYGIILWVIVFYIVQPIFPNIPNLMDLNRYTIVSTLCLFILYGTFIGYSISYDYADTIRKEEEIKEKQN</sequence>
<name>A0A1H1BGH5_9BACI</name>
<keyword evidence="1" id="KW-0812">Transmembrane</keyword>
<dbReference type="Pfam" id="PF11085">
    <property type="entry name" value="YqhR"/>
    <property type="match status" value="1"/>
</dbReference>
<evidence type="ECO:0000313" key="3">
    <source>
        <dbReference type="Proteomes" id="UP000199444"/>
    </source>
</evidence>
<proteinExistence type="predicted"/>
<feature type="transmembrane region" description="Helical" evidence="1">
    <location>
        <begin position="67"/>
        <end position="91"/>
    </location>
</feature>
<feature type="transmembrane region" description="Helical" evidence="1">
    <location>
        <begin position="21"/>
        <end position="43"/>
    </location>
</feature>
<protein>
    <submittedName>
        <fullName evidence="2">Uncharacterized membrane protein YagU, involved in acid resistance, DUF1440 family</fullName>
    </submittedName>
</protein>
<keyword evidence="1" id="KW-1133">Transmembrane helix</keyword>
<feature type="transmembrane region" description="Helical" evidence="1">
    <location>
        <begin position="132"/>
        <end position="152"/>
    </location>
</feature>
<organism evidence="2 3">
    <name type="scientific">Virgibacillus salinus</name>
    <dbReference type="NCBI Taxonomy" id="553311"/>
    <lineage>
        <taxon>Bacteria</taxon>
        <taxon>Bacillati</taxon>
        <taxon>Bacillota</taxon>
        <taxon>Bacilli</taxon>
        <taxon>Bacillales</taxon>
        <taxon>Bacillaceae</taxon>
        <taxon>Virgibacillus</taxon>
    </lineage>
</organism>
<reference evidence="2 3" key="1">
    <citation type="submission" date="2016-10" db="EMBL/GenBank/DDBJ databases">
        <authorList>
            <person name="de Groot N.N."/>
        </authorList>
    </citation>
    <scope>NUCLEOTIDE SEQUENCE [LARGE SCALE GENOMIC DNA]</scope>
    <source>
        <strain evidence="2 3">CGMCC 1.10449</strain>
    </source>
</reference>
<keyword evidence="1" id="KW-0472">Membrane</keyword>
<dbReference type="STRING" id="553311.SAMN05216231_1751"/>
<evidence type="ECO:0000313" key="2">
    <source>
        <dbReference type="EMBL" id="SDQ51007.1"/>
    </source>
</evidence>
<feature type="transmembrane region" description="Helical" evidence="1">
    <location>
        <begin position="98"/>
        <end position="120"/>
    </location>
</feature>
<gene>
    <name evidence="2" type="ORF">SAMN05216231_1751</name>
</gene>
<dbReference type="Proteomes" id="UP000199444">
    <property type="component" value="Unassembled WGS sequence"/>
</dbReference>
<dbReference type="InterPro" id="IPR024563">
    <property type="entry name" value="YqhR"/>
</dbReference>
<dbReference type="EMBL" id="FNKD01000002">
    <property type="protein sequence ID" value="SDQ51007.1"/>
    <property type="molecule type" value="Genomic_DNA"/>
</dbReference>